<organism evidence="1 2">
    <name type="scientific">Spiromyces aspiralis</name>
    <dbReference type="NCBI Taxonomy" id="68401"/>
    <lineage>
        <taxon>Eukaryota</taxon>
        <taxon>Fungi</taxon>
        <taxon>Fungi incertae sedis</taxon>
        <taxon>Zoopagomycota</taxon>
        <taxon>Kickxellomycotina</taxon>
        <taxon>Kickxellomycetes</taxon>
        <taxon>Kickxellales</taxon>
        <taxon>Kickxellaceae</taxon>
        <taxon>Spiromyces</taxon>
    </lineage>
</organism>
<comment type="caution">
    <text evidence="1">The sequence shown here is derived from an EMBL/GenBank/DDBJ whole genome shotgun (WGS) entry which is preliminary data.</text>
</comment>
<name>A0ACC1HF28_9FUNG</name>
<proteinExistence type="predicted"/>
<evidence type="ECO:0000313" key="2">
    <source>
        <dbReference type="Proteomes" id="UP001145114"/>
    </source>
</evidence>
<protein>
    <submittedName>
        <fullName evidence="1">Uncharacterized protein</fullName>
    </submittedName>
</protein>
<accession>A0ACC1HF28</accession>
<keyword evidence="2" id="KW-1185">Reference proteome</keyword>
<sequence>MANGWPYFPLVQPGMPGTPWFTGTRIHQFLEEYEILATRMQYTDRQKARHVVDYVSPELKDRIYYTIPYEEEDWAALQAHLVKRFDSKDRLRFRQELEQLVKEKWRLEDVEVNADRFNYLWHRAYGKTQDDDRKTSLYLEALPDELVWAARSEIHDGADLRPFGEVLEIASVSAKQMLNIRRTRKMAHQLSAPQREDDVKCTTDKAAPRPKDKTRSPSIVTPAPTDIEILTEKFEKLALQVKELKVQSTKTTTSARPCLYCDEQGHGKRQCKLLKQDLRAKLVYIDQDGKLTGQNDNIYPLNIGNGGIRALVMRASAKLVRSEPVSLATNTTTATIHWETAPMATGQDNTNCVDEAEVYGTKRQAERQLPRPRKRADEAEKTKPQIVPTDTERRPKTRILPHTWDEGTSATAVDKILNQTAALTLKELINLAPAVRKVPATNKKAYQATCNLPEIEEDEYVVGRITAEVDPFGIFHKDGWMEHTVGARYKSAKEK</sequence>
<gene>
    <name evidence="1" type="ORF">EV182_004455</name>
</gene>
<dbReference type="Proteomes" id="UP001145114">
    <property type="component" value="Unassembled WGS sequence"/>
</dbReference>
<evidence type="ECO:0000313" key="1">
    <source>
        <dbReference type="EMBL" id="KAJ1673842.1"/>
    </source>
</evidence>
<feature type="non-terminal residue" evidence="1">
    <location>
        <position position="495"/>
    </location>
</feature>
<dbReference type="EMBL" id="JAMZIH010006511">
    <property type="protein sequence ID" value="KAJ1673842.1"/>
    <property type="molecule type" value="Genomic_DNA"/>
</dbReference>
<reference evidence="1" key="1">
    <citation type="submission" date="2022-06" db="EMBL/GenBank/DDBJ databases">
        <title>Phylogenomic reconstructions and comparative analyses of Kickxellomycotina fungi.</title>
        <authorList>
            <person name="Reynolds N.K."/>
            <person name="Stajich J.E."/>
            <person name="Barry K."/>
            <person name="Grigoriev I.V."/>
            <person name="Crous P."/>
            <person name="Smith M.E."/>
        </authorList>
    </citation>
    <scope>NUCLEOTIDE SEQUENCE</scope>
    <source>
        <strain evidence="1">RSA 2271</strain>
    </source>
</reference>